<organism evidence="2 3">
    <name type="scientific">Stylosanthes scabra</name>
    <dbReference type="NCBI Taxonomy" id="79078"/>
    <lineage>
        <taxon>Eukaryota</taxon>
        <taxon>Viridiplantae</taxon>
        <taxon>Streptophyta</taxon>
        <taxon>Embryophyta</taxon>
        <taxon>Tracheophyta</taxon>
        <taxon>Spermatophyta</taxon>
        <taxon>Magnoliopsida</taxon>
        <taxon>eudicotyledons</taxon>
        <taxon>Gunneridae</taxon>
        <taxon>Pentapetalae</taxon>
        <taxon>rosids</taxon>
        <taxon>fabids</taxon>
        <taxon>Fabales</taxon>
        <taxon>Fabaceae</taxon>
        <taxon>Papilionoideae</taxon>
        <taxon>50 kb inversion clade</taxon>
        <taxon>dalbergioids sensu lato</taxon>
        <taxon>Dalbergieae</taxon>
        <taxon>Pterocarpus clade</taxon>
        <taxon>Stylosanthes</taxon>
    </lineage>
</organism>
<evidence type="ECO:0000313" key="2">
    <source>
        <dbReference type="EMBL" id="MED6162144.1"/>
    </source>
</evidence>
<name>A0ABU6UM49_9FABA</name>
<evidence type="ECO:0000313" key="3">
    <source>
        <dbReference type="Proteomes" id="UP001341840"/>
    </source>
</evidence>
<evidence type="ECO:0000256" key="1">
    <source>
        <dbReference type="SAM" id="SignalP"/>
    </source>
</evidence>
<gene>
    <name evidence="2" type="ORF">PIB30_067556</name>
</gene>
<protein>
    <submittedName>
        <fullName evidence="2">Uncharacterized protein</fullName>
    </submittedName>
</protein>
<dbReference type="EMBL" id="JASCZI010121536">
    <property type="protein sequence ID" value="MED6162144.1"/>
    <property type="molecule type" value="Genomic_DNA"/>
</dbReference>
<comment type="caution">
    <text evidence="2">The sequence shown here is derived from an EMBL/GenBank/DDBJ whole genome shotgun (WGS) entry which is preliminary data.</text>
</comment>
<keyword evidence="3" id="KW-1185">Reference proteome</keyword>
<reference evidence="2 3" key="1">
    <citation type="journal article" date="2023" name="Plants (Basel)">
        <title>Bridging the Gap: Combining Genomics and Transcriptomics Approaches to Understand Stylosanthes scabra, an Orphan Legume from the Brazilian Caatinga.</title>
        <authorList>
            <person name="Ferreira-Neto J.R.C."/>
            <person name="da Silva M.D."/>
            <person name="Binneck E."/>
            <person name="de Melo N.F."/>
            <person name="da Silva R.H."/>
            <person name="de Melo A.L.T.M."/>
            <person name="Pandolfi V."/>
            <person name="Bustamante F.O."/>
            <person name="Brasileiro-Vidal A.C."/>
            <person name="Benko-Iseppon A.M."/>
        </authorList>
    </citation>
    <scope>NUCLEOTIDE SEQUENCE [LARGE SCALE GENOMIC DNA]</scope>
    <source>
        <tissue evidence="2">Leaves</tissue>
    </source>
</reference>
<feature type="chain" id="PRO_5047180951" evidence="1">
    <location>
        <begin position="22"/>
        <end position="151"/>
    </location>
</feature>
<keyword evidence="1" id="KW-0732">Signal</keyword>
<dbReference type="Proteomes" id="UP001341840">
    <property type="component" value="Unassembled WGS sequence"/>
</dbReference>
<sequence length="151" mass="16710">MTMSVPCSICITGLLIVVVFKSKPDPPFWRTKRAGPADWGFDSPTNSDPSSLRPGPVGAIAVPPLWIAIPKLSMELNSNSDDGFDGKYLDETDDSSDSSKEASMLLRRNKFVVFYFPHQLLYLTCLTLAATSTRCTWMLCRRSLEMVLEGA</sequence>
<feature type="signal peptide" evidence="1">
    <location>
        <begin position="1"/>
        <end position="21"/>
    </location>
</feature>
<accession>A0ABU6UM49</accession>
<proteinExistence type="predicted"/>